<organism evidence="1 2">
    <name type="scientific">Chaetomium tenue</name>
    <dbReference type="NCBI Taxonomy" id="1854479"/>
    <lineage>
        <taxon>Eukaryota</taxon>
        <taxon>Fungi</taxon>
        <taxon>Dikarya</taxon>
        <taxon>Ascomycota</taxon>
        <taxon>Pezizomycotina</taxon>
        <taxon>Sordariomycetes</taxon>
        <taxon>Sordariomycetidae</taxon>
        <taxon>Sordariales</taxon>
        <taxon>Chaetomiaceae</taxon>
        <taxon>Chaetomium</taxon>
    </lineage>
</organism>
<protein>
    <submittedName>
        <fullName evidence="1">Uncharacterized protein</fullName>
    </submittedName>
</protein>
<comment type="caution">
    <text evidence="1">The sequence shown here is derived from an EMBL/GenBank/DDBJ whole genome shotgun (WGS) entry which is preliminary data.</text>
</comment>
<keyword evidence="2" id="KW-1185">Reference proteome</keyword>
<proteinExistence type="predicted"/>
<gene>
    <name evidence="1" type="ORF">F5144DRAFT_173594</name>
</gene>
<accession>A0ACB7PD90</accession>
<dbReference type="Proteomes" id="UP000724584">
    <property type="component" value="Unassembled WGS sequence"/>
</dbReference>
<name>A0ACB7PD90_9PEZI</name>
<sequence length="193" mass="21492">MVQVERRSGRYVAVATLPQPLMYSVVFCGCFTAVLRMFLPRDGLDAGNVASRRSWRLTLLLQQVSQAPFRREQPASLVPGTRHRVELITRILGAYSAPTASQTIPTVFDIRFFDYPFPNRPGGRGGRQGYGQPHGAPWFCPPPALRSRRGAELRTTWKALSDVSTGETSQWERNDESAVSENLVSVIHARCGC</sequence>
<reference evidence="1 2" key="1">
    <citation type="journal article" date="2021" name="Nat. Commun.">
        <title>Genetic determinants of endophytism in the Arabidopsis root mycobiome.</title>
        <authorList>
            <person name="Mesny F."/>
            <person name="Miyauchi S."/>
            <person name="Thiergart T."/>
            <person name="Pickel B."/>
            <person name="Atanasova L."/>
            <person name="Karlsson M."/>
            <person name="Huettel B."/>
            <person name="Barry K.W."/>
            <person name="Haridas S."/>
            <person name="Chen C."/>
            <person name="Bauer D."/>
            <person name="Andreopoulos W."/>
            <person name="Pangilinan J."/>
            <person name="LaButti K."/>
            <person name="Riley R."/>
            <person name="Lipzen A."/>
            <person name="Clum A."/>
            <person name="Drula E."/>
            <person name="Henrissat B."/>
            <person name="Kohler A."/>
            <person name="Grigoriev I.V."/>
            <person name="Martin F.M."/>
            <person name="Hacquard S."/>
        </authorList>
    </citation>
    <scope>NUCLEOTIDE SEQUENCE [LARGE SCALE GENOMIC DNA]</scope>
    <source>
        <strain evidence="1 2">MPI-SDFR-AT-0079</strain>
    </source>
</reference>
<evidence type="ECO:0000313" key="1">
    <source>
        <dbReference type="EMBL" id="KAH6636277.1"/>
    </source>
</evidence>
<evidence type="ECO:0000313" key="2">
    <source>
        <dbReference type="Proteomes" id="UP000724584"/>
    </source>
</evidence>
<dbReference type="EMBL" id="JAGIZQ010000003">
    <property type="protein sequence ID" value="KAH6636277.1"/>
    <property type="molecule type" value="Genomic_DNA"/>
</dbReference>